<evidence type="ECO:0000313" key="4">
    <source>
        <dbReference type="Proteomes" id="UP000276215"/>
    </source>
</evidence>
<feature type="domain" description="Hypervirulence associated protein TUDOR" evidence="2">
    <location>
        <begin position="1"/>
        <end position="59"/>
    </location>
</feature>
<gene>
    <name evidence="3" type="ORF">L873DRAFT_1603979</name>
</gene>
<dbReference type="Pfam" id="PF11160">
    <property type="entry name" value="Hva1_TUDOR"/>
    <property type="match status" value="1"/>
</dbReference>
<feature type="region of interest" description="Disordered" evidence="1">
    <location>
        <begin position="1"/>
        <end position="61"/>
    </location>
</feature>
<sequence>VSWNWGSGHPTGTVAEIKDHGSLEISSKGKKVHKNADPKNPAVHVARDGNDVVKRASELTK</sequence>
<evidence type="ECO:0000313" key="3">
    <source>
        <dbReference type="EMBL" id="RPA92979.1"/>
    </source>
</evidence>
<dbReference type="STRING" id="1336337.A0A3N4J3V2"/>
<accession>A0A3N4J3V2</accession>
<dbReference type="OrthoDB" id="2131339at2759"/>
<feature type="non-terminal residue" evidence="3">
    <location>
        <position position="1"/>
    </location>
</feature>
<dbReference type="Proteomes" id="UP000276215">
    <property type="component" value="Unassembled WGS sequence"/>
</dbReference>
<protein>
    <recommendedName>
        <fullName evidence="2">Hypervirulence associated protein TUDOR domain-containing protein</fullName>
    </recommendedName>
</protein>
<evidence type="ECO:0000259" key="2">
    <source>
        <dbReference type="Pfam" id="PF11160"/>
    </source>
</evidence>
<proteinExistence type="predicted"/>
<feature type="non-terminal residue" evidence="3">
    <location>
        <position position="61"/>
    </location>
</feature>
<dbReference type="EMBL" id="ML120462">
    <property type="protein sequence ID" value="RPA92979.1"/>
    <property type="molecule type" value="Genomic_DNA"/>
</dbReference>
<feature type="compositionally biased region" description="Basic and acidic residues" evidence="1">
    <location>
        <begin position="45"/>
        <end position="61"/>
    </location>
</feature>
<name>A0A3N4J3V2_9PEZI</name>
<dbReference type="AlphaFoldDB" id="A0A3N4J3V2"/>
<organism evidence="3 4">
    <name type="scientific">Choiromyces venosus 120613-1</name>
    <dbReference type="NCBI Taxonomy" id="1336337"/>
    <lineage>
        <taxon>Eukaryota</taxon>
        <taxon>Fungi</taxon>
        <taxon>Dikarya</taxon>
        <taxon>Ascomycota</taxon>
        <taxon>Pezizomycotina</taxon>
        <taxon>Pezizomycetes</taxon>
        <taxon>Pezizales</taxon>
        <taxon>Tuberaceae</taxon>
        <taxon>Choiromyces</taxon>
    </lineage>
</organism>
<keyword evidence="4" id="KW-1185">Reference proteome</keyword>
<reference evidence="3 4" key="1">
    <citation type="journal article" date="2018" name="Nat. Ecol. Evol.">
        <title>Pezizomycetes genomes reveal the molecular basis of ectomycorrhizal truffle lifestyle.</title>
        <authorList>
            <person name="Murat C."/>
            <person name="Payen T."/>
            <person name="Noel B."/>
            <person name="Kuo A."/>
            <person name="Morin E."/>
            <person name="Chen J."/>
            <person name="Kohler A."/>
            <person name="Krizsan K."/>
            <person name="Balestrini R."/>
            <person name="Da Silva C."/>
            <person name="Montanini B."/>
            <person name="Hainaut M."/>
            <person name="Levati E."/>
            <person name="Barry K.W."/>
            <person name="Belfiori B."/>
            <person name="Cichocki N."/>
            <person name="Clum A."/>
            <person name="Dockter R.B."/>
            <person name="Fauchery L."/>
            <person name="Guy J."/>
            <person name="Iotti M."/>
            <person name="Le Tacon F."/>
            <person name="Lindquist E.A."/>
            <person name="Lipzen A."/>
            <person name="Malagnac F."/>
            <person name="Mello A."/>
            <person name="Molinier V."/>
            <person name="Miyauchi S."/>
            <person name="Poulain J."/>
            <person name="Riccioni C."/>
            <person name="Rubini A."/>
            <person name="Sitrit Y."/>
            <person name="Splivallo R."/>
            <person name="Traeger S."/>
            <person name="Wang M."/>
            <person name="Zifcakova L."/>
            <person name="Wipf D."/>
            <person name="Zambonelli A."/>
            <person name="Paolocci F."/>
            <person name="Nowrousian M."/>
            <person name="Ottonello S."/>
            <person name="Baldrian P."/>
            <person name="Spatafora J.W."/>
            <person name="Henrissat B."/>
            <person name="Nagy L.G."/>
            <person name="Aury J.M."/>
            <person name="Wincker P."/>
            <person name="Grigoriev I.V."/>
            <person name="Bonfante P."/>
            <person name="Martin F.M."/>
        </authorList>
    </citation>
    <scope>NUCLEOTIDE SEQUENCE [LARGE SCALE GENOMIC DNA]</scope>
    <source>
        <strain evidence="3 4">120613-1</strain>
    </source>
</reference>
<evidence type="ECO:0000256" key="1">
    <source>
        <dbReference type="SAM" id="MobiDB-lite"/>
    </source>
</evidence>
<dbReference type="InterPro" id="IPR021331">
    <property type="entry name" value="Hva1_TUDOR"/>
</dbReference>